<name>A0A5N0EBS2_9NOCA</name>
<proteinExistence type="predicted"/>
<protein>
    <submittedName>
        <fullName evidence="2">DUF2993 domain-containing protein</fullName>
    </submittedName>
</protein>
<dbReference type="RefSeq" id="WP_150403882.1">
    <property type="nucleotide sequence ID" value="NZ_VXLC01000010.1"/>
</dbReference>
<comment type="caution">
    <text evidence="2">The sequence shown here is derived from an EMBL/GenBank/DDBJ whole genome shotgun (WGS) entry which is preliminary data.</text>
</comment>
<evidence type="ECO:0000313" key="3">
    <source>
        <dbReference type="Proteomes" id="UP000323876"/>
    </source>
</evidence>
<dbReference type="EMBL" id="VXLC01000010">
    <property type="protein sequence ID" value="KAA8886867.1"/>
    <property type="molecule type" value="Genomic_DNA"/>
</dbReference>
<evidence type="ECO:0000256" key="1">
    <source>
        <dbReference type="SAM" id="MobiDB-lite"/>
    </source>
</evidence>
<keyword evidence="3" id="KW-1185">Reference proteome</keyword>
<dbReference type="Pfam" id="PF11209">
    <property type="entry name" value="LmeA"/>
    <property type="match status" value="1"/>
</dbReference>
<feature type="region of interest" description="Disordered" evidence="1">
    <location>
        <begin position="127"/>
        <end position="158"/>
    </location>
</feature>
<sequence>MRKLIIGLLILAGLAVVIDFSVAAYSEYRVSRALRQGTDLPADPAVAIRGVSFLVQAAGGRYDDVWIRASGNLPHTPGEYEFEANLTGVRIPLHDLVDGSLKDVPAEQVDSSLRIGPTELGRLFTIPDLQVKGPPQRDKSDGTGGSGGSGMTSTDDEPLCLFGSLPELPSAQYGTDKVFVQADLSLDGDQVKVVATGFCPQAGNDKTIPEEAIPAATRSAVLARFTRTIDIKELPFGVHPTKVSAQGGWIVVEGKGVNVTIDLDRLQRS</sequence>
<dbReference type="Proteomes" id="UP000323876">
    <property type="component" value="Unassembled WGS sequence"/>
</dbReference>
<organism evidence="2 3">
    <name type="scientific">Nocardia colli</name>
    <dbReference type="NCBI Taxonomy" id="2545717"/>
    <lineage>
        <taxon>Bacteria</taxon>
        <taxon>Bacillati</taxon>
        <taxon>Actinomycetota</taxon>
        <taxon>Actinomycetes</taxon>
        <taxon>Mycobacteriales</taxon>
        <taxon>Nocardiaceae</taxon>
        <taxon>Nocardia</taxon>
    </lineage>
</organism>
<accession>A0A5N0EBS2</accession>
<reference evidence="2 3" key="1">
    <citation type="submission" date="2019-09" db="EMBL/GenBank/DDBJ databases">
        <authorList>
            <person name="Wang X."/>
        </authorList>
    </citation>
    <scope>NUCLEOTIDE SEQUENCE [LARGE SCALE GENOMIC DNA]</scope>
    <source>
        <strain evidence="2 3">CICC 11023</strain>
    </source>
</reference>
<dbReference type="AlphaFoldDB" id="A0A5N0EBS2"/>
<dbReference type="OrthoDB" id="3215846at2"/>
<evidence type="ECO:0000313" key="2">
    <source>
        <dbReference type="EMBL" id="KAA8886867.1"/>
    </source>
</evidence>
<dbReference type="InterPro" id="IPR021373">
    <property type="entry name" value="DUF2993"/>
</dbReference>
<gene>
    <name evidence="2" type="ORF">F3087_21870</name>
</gene>